<dbReference type="AlphaFoldDB" id="A0A8X6UDL0"/>
<dbReference type="OrthoDB" id="6463584at2759"/>
<evidence type="ECO:0000313" key="2">
    <source>
        <dbReference type="Proteomes" id="UP000887013"/>
    </source>
</evidence>
<reference evidence="1" key="1">
    <citation type="submission" date="2020-08" db="EMBL/GenBank/DDBJ databases">
        <title>Multicomponent nature underlies the extraordinary mechanical properties of spider dragline silk.</title>
        <authorList>
            <person name="Kono N."/>
            <person name="Nakamura H."/>
            <person name="Mori M."/>
            <person name="Yoshida Y."/>
            <person name="Ohtoshi R."/>
            <person name="Malay A.D."/>
            <person name="Moran D.A.P."/>
            <person name="Tomita M."/>
            <person name="Numata K."/>
            <person name="Arakawa K."/>
        </authorList>
    </citation>
    <scope>NUCLEOTIDE SEQUENCE</scope>
</reference>
<proteinExistence type="predicted"/>
<dbReference type="Proteomes" id="UP000887013">
    <property type="component" value="Unassembled WGS sequence"/>
</dbReference>
<comment type="caution">
    <text evidence="1">The sequence shown here is derived from an EMBL/GenBank/DDBJ whole genome shotgun (WGS) entry which is preliminary data.</text>
</comment>
<dbReference type="EMBL" id="BMAW01028555">
    <property type="protein sequence ID" value="GFU07949.1"/>
    <property type="molecule type" value="Genomic_DNA"/>
</dbReference>
<gene>
    <name evidence="1" type="ORF">NPIL_499631</name>
</gene>
<keyword evidence="2" id="KW-1185">Reference proteome</keyword>
<organism evidence="1 2">
    <name type="scientific">Nephila pilipes</name>
    <name type="common">Giant wood spider</name>
    <name type="synonym">Nephila maculata</name>
    <dbReference type="NCBI Taxonomy" id="299642"/>
    <lineage>
        <taxon>Eukaryota</taxon>
        <taxon>Metazoa</taxon>
        <taxon>Ecdysozoa</taxon>
        <taxon>Arthropoda</taxon>
        <taxon>Chelicerata</taxon>
        <taxon>Arachnida</taxon>
        <taxon>Araneae</taxon>
        <taxon>Araneomorphae</taxon>
        <taxon>Entelegynae</taxon>
        <taxon>Araneoidea</taxon>
        <taxon>Nephilidae</taxon>
        <taxon>Nephila</taxon>
    </lineage>
</organism>
<name>A0A8X6UDL0_NEPPI</name>
<accession>A0A8X6UDL0</accession>
<protein>
    <submittedName>
        <fullName evidence="1">Uncharacterized protein</fullName>
    </submittedName>
</protein>
<sequence>MVWIHPGFQERAIFFEESTPAGPNTCSVNGIMYRNMLPSFLIPELQQPGCLQSTGFMQNPVKPNNIRSVQTFSKRHLTKTV</sequence>
<evidence type="ECO:0000313" key="1">
    <source>
        <dbReference type="EMBL" id="GFU07949.1"/>
    </source>
</evidence>